<gene>
    <name evidence="1" type="ORF">Tci_553141</name>
</gene>
<dbReference type="AlphaFoldDB" id="A0A699IT35"/>
<organism evidence="1">
    <name type="scientific">Tanacetum cinerariifolium</name>
    <name type="common">Dalmatian daisy</name>
    <name type="synonym">Chrysanthemum cinerariifolium</name>
    <dbReference type="NCBI Taxonomy" id="118510"/>
    <lineage>
        <taxon>Eukaryota</taxon>
        <taxon>Viridiplantae</taxon>
        <taxon>Streptophyta</taxon>
        <taxon>Embryophyta</taxon>
        <taxon>Tracheophyta</taxon>
        <taxon>Spermatophyta</taxon>
        <taxon>Magnoliopsida</taxon>
        <taxon>eudicotyledons</taxon>
        <taxon>Gunneridae</taxon>
        <taxon>Pentapetalae</taxon>
        <taxon>asterids</taxon>
        <taxon>campanulids</taxon>
        <taxon>Asterales</taxon>
        <taxon>Asteraceae</taxon>
        <taxon>Asteroideae</taxon>
        <taxon>Anthemideae</taxon>
        <taxon>Anthemidinae</taxon>
        <taxon>Tanacetum</taxon>
    </lineage>
</organism>
<dbReference type="Gene3D" id="3.90.280.10">
    <property type="entry name" value="PEBP-like"/>
    <property type="match status" value="1"/>
</dbReference>
<dbReference type="InterPro" id="IPR036610">
    <property type="entry name" value="PEBP-like_sf"/>
</dbReference>
<feature type="non-terminal residue" evidence="1">
    <location>
        <position position="167"/>
    </location>
</feature>
<name>A0A699IT35_TANCI</name>
<dbReference type="PANTHER" id="PTHR11362:SF9">
    <property type="entry name" value="PROTEIN FLOWERING LOCUS T-RELATED"/>
    <property type="match status" value="1"/>
</dbReference>
<evidence type="ECO:0000313" key="1">
    <source>
        <dbReference type="EMBL" id="GEZ81168.1"/>
    </source>
</evidence>
<sequence>VEEIKALLEKQINEDMIRQEAIVNVIRLFDQASADKEYMWKAYARNAKTFQKNALNDNFLKAEGWKDYEIHSALLKLAGEMQPDTKDPLVVARVIGDVLDSFTRSINLCVSYDDREVSNGCELKPSQVVNQPRVDIGGDDMRTFHTLVMVDPDAPSPCNPNLGEYLH</sequence>
<dbReference type="SUPFAM" id="SSF49777">
    <property type="entry name" value="PEBP-like"/>
    <property type="match status" value="1"/>
</dbReference>
<dbReference type="InterPro" id="IPR035810">
    <property type="entry name" value="PEBP_euk"/>
</dbReference>
<protein>
    <submittedName>
        <fullName evidence="1">FT like protein</fullName>
    </submittedName>
</protein>
<comment type="caution">
    <text evidence="1">The sequence shown here is derived from an EMBL/GenBank/DDBJ whole genome shotgun (WGS) entry which is preliminary data.</text>
</comment>
<dbReference type="EMBL" id="BKCJ010326853">
    <property type="protein sequence ID" value="GEZ81168.1"/>
    <property type="molecule type" value="Genomic_DNA"/>
</dbReference>
<accession>A0A699IT35</accession>
<proteinExistence type="predicted"/>
<feature type="non-terminal residue" evidence="1">
    <location>
        <position position="1"/>
    </location>
</feature>
<reference evidence="1" key="1">
    <citation type="journal article" date="2019" name="Sci. Rep.">
        <title>Draft genome of Tanacetum cinerariifolium, the natural source of mosquito coil.</title>
        <authorList>
            <person name="Yamashiro T."/>
            <person name="Shiraishi A."/>
            <person name="Satake H."/>
            <person name="Nakayama K."/>
        </authorList>
    </citation>
    <scope>NUCLEOTIDE SEQUENCE</scope>
</reference>
<dbReference type="PANTHER" id="PTHR11362">
    <property type="entry name" value="PHOSPHATIDYLETHANOLAMINE-BINDING PROTEIN"/>
    <property type="match status" value="1"/>
</dbReference>